<keyword evidence="3" id="KW-1185">Reference proteome</keyword>
<name>A0AAV3ZXC5_9GAST</name>
<sequence length="117" mass="12650">MGAVSHFDPKHFLVNAFFLGAECFLPQLILLGLLFSQPCDVMGEGGLEYWLPLSLVGDIGEDGVEQCRFISLVRDIGKSGLEHWLSVSLVGDLGEGGLEQWLSVSLVGDICEGGMEH</sequence>
<evidence type="ECO:0000256" key="1">
    <source>
        <dbReference type="SAM" id="Phobius"/>
    </source>
</evidence>
<keyword evidence="1" id="KW-1133">Transmembrane helix</keyword>
<dbReference type="AlphaFoldDB" id="A0AAV3ZXC5"/>
<proteinExistence type="predicted"/>
<reference evidence="2 3" key="1">
    <citation type="journal article" date="2021" name="Elife">
        <title>Chloroplast acquisition without the gene transfer in kleptoplastic sea slugs, Plakobranchus ocellatus.</title>
        <authorList>
            <person name="Maeda T."/>
            <person name="Takahashi S."/>
            <person name="Yoshida T."/>
            <person name="Shimamura S."/>
            <person name="Takaki Y."/>
            <person name="Nagai Y."/>
            <person name="Toyoda A."/>
            <person name="Suzuki Y."/>
            <person name="Arimoto A."/>
            <person name="Ishii H."/>
            <person name="Satoh N."/>
            <person name="Nishiyama T."/>
            <person name="Hasebe M."/>
            <person name="Maruyama T."/>
            <person name="Minagawa J."/>
            <person name="Obokata J."/>
            <person name="Shigenobu S."/>
        </authorList>
    </citation>
    <scope>NUCLEOTIDE SEQUENCE [LARGE SCALE GENOMIC DNA]</scope>
</reference>
<organism evidence="2 3">
    <name type="scientific">Plakobranchus ocellatus</name>
    <dbReference type="NCBI Taxonomy" id="259542"/>
    <lineage>
        <taxon>Eukaryota</taxon>
        <taxon>Metazoa</taxon>
        <taxon>Spiralia</taxon>
        <taxon>Lophotrochozoa</taxon>
        <taxon>Mollusca</taxon>
        <taxon>Gastropoda</taxon>
        <taxon>Heterobranchia</taxon>
        <taxon>Euthyneura</taxon>
        <taxon>Panpulmonata</taxon>
        <taxon>Sacoglossa</taxon>
        <taxon>Placobranchoidea</taxon>
        <taxon>Plakobranchidae</taxon>
        <taxon>Plakobranchus</taxon>
    </lineage>
</organism>
<comment type="caution">
    <text evidence="2">The sequence shown here is derived from an EMBL/GenBank/DDBJ whole genome shotgun (WGS) entry which is preliminary data.</text>
</comment>
<protein>
    <submittedName>
        <fullName evidence="2">Uncharacterized protein</fullName>
    </submittedName>
</protein>
<evidence type="ECO:0000313" key="2">
    <source>
        <dbReference type="EMBL" id="GFN99294.1"/>
    </source>
</evidence>
<keyword evidence="1" id="KW-0812">Transmembrane</keyword>
<feature type="transmembrane region" description="Helical" evidence="1">
    <location>
        <begin position="12"/>
        <end position="35"/>
    </location>
</feature>
<accession>A0AAV3ZXC5</accession>
<evidence type="ECO:0000313" key="3">
    <source>
        <dbReference type="Proteomes" id="UP000735302"/>
    </source>
</evidence>
<gene>
    <name evidence="2" type="ORF">PoB_002580000</name>
</gene>
<dbReference type="EMBL" id="BLXT01002986">
    <property type="protein sequence ID" value="GFN99294.1"/>
    <property type="molecule type" value="Genomic_DNA"/>
</dbReference>
<keyword evidence="1" id="KW-0472">Membrane</keyword>
<dbReference type="Proteomes" id="UP000735302">
    <property type="component" value="Unassembled WGS sequence"/>
</dbReference>